<feature type="signal peptide" evidence="2">
    <location>
        <begin position="1"/>
        <end position="24"/>
    </location>
</feature>
<feature type="chain" id="PRO_5033473826" description="SCP domain-containing protein" evidence="2">
    <location>
        <begin position="25"/>
        <end position="272"/>
    </location>
</feature>
<feature type="compositionally biased region" description="Low complexity" evidence="1">
    <location>
        <begin position="79"/>
        <end position="91"/>
    </location>
</feature>
<feature type="domain" description="SCP" evidence="3">
    <location>
        <begin position="125"/>
        <end position="257"/>
    </location>
</feature>
<dbReference type="SUPFAM" id="SSF55797">
    <property type="entry name" value="PR-1-like"/>
    <property type="match status" value="1"/>
</dbReference>
<dbReference type="EMBL" id="VDEP01000408">
    <property type="protein sequence ID" value="KAA1087990.1"/>
    <property type="molecule type" value="Genomic_DNA"/>
</dbReference>
<gene>
    <name evidence="4" type="ORF">PGT21_014881</name>
    <name evidence="5" type="ORF">PGTUg99_015205</name>
</gene>
<dbReference type="EMBL" id="VSWC01000119">
    <property type="protein sequence ID" value="KAA1082795.1"/>
    <property type="molecule type" value="Genomic_DNA"/>
</dbReference>
<keyword evidence="2" id="KW-0732">Signal</keyword>
<feature type="compositionally biased region" description="Polar residues" evidence="1">
    <location>
        <begin position="101"/>
        <end position="128"/>
    </location>
</feature>
<proteinExistence type="predicted"/>
<organism evidence="4 6">
    <name type="scientific">Puccinia graminis f. sp. tritici</name>
    <dbReference type="NCBI Taxonomy" id="56615"/>
    <lineage>
        <taxon>Eukaryota</taxon>
        <taxon>Fungi</taxon>
        <taxon>Dikarya</taxon>
        <taxon>Basidiomycota</taxon>
        <taxon>Pucciniomycotina</taxon>
        <taxon>Pucciniomycetes</taxon>
        <taxon>Pucciniales</taxon>
        <taxon>Pucciniaceae</taxon>
        <taxon>Puccinia</taxon>
    </lineage>
</organism>
<dbReference type="PRINTS" id="PR00837">
    <property type="entry name" value="V5TPXLIKE"/>
</dbReference>
<sequence length="272" mass="29443">MTNKMICAAWACFILLSQLGGIMAMASPRLRGSGAELDKRFDWRWWTWPMSDGSKSGSQTSALQPDSDNGNSGSFSFSFGDVHSDSSSSPSEGAKLPSALPTRSNGPSTRVTPNPPSSKGTTDGGDSQQWLKLHNNYRVQYKAVPLKWNPTLVAASKRVTDKCLWKHTPNNRYGENIAAGQATMEDVVKGWVAGPDERDSFTGPNSKPSHFTQVVWQATTEVGCYKGMCKSVRGINIPQSPVTFWACTYNPQGNIIGQIGKNVKAAPGGRPL</sequence>
<name>A0A5B0N0M5_PUCGR</name>
<evidence type="ECO:0000256" key="2">
    <source>
        <dbReference type="SAM" id="SignalP"/>
    </source>
</evidence>
<evidence type="ECO:0000313" key="7">
    <source>
        <dbReference type="Proteomes" id="UP000325313"/>
    </source>
</evidence>
<evidence type="ECO:0000313" key="6">
    <source>
        <dbReference type="Proteomes" id="UP000324748"/>
    </source>
</evidence>
<dbReference type="InterPro" id="IPR014044">
    <property type="entry name" value="CAP_dom"/>
</dbReference>
<dbReference type="FunFam" id="3.40.33.10:FF:000037">
    <property type="entry name" value="Uncharacterized protein"/>
    <property type="match status" value="1"/>
</dbReference>
<dbReference type="Proteomes" id="UP000324748">
    <property type="component" value="Unassembled WGS sequence"/>
</dbReference>
<feature type="region of interest" description="Disordered" evidence="1">
    <location>
        <begin position="79"/>
        <end position="128"/>
    </location>
</feature>
<evidence type="ECO:0000259" key="3">
    <source>
        <dbReference type="SMART" id="SM00198"/>
    </source>
</evidence>
<reference evidence="6 7" key="1">
    <citation type="submission" date="2019-05" db="EMBL/GenBank/DDBJ databases">
        <title>Emergence of the Ug99 lineage of the wheat stem rust pathogen through somatic hybridization.</title>
        <authorList>
            <person name="Li F."/>
            <person name="Upadhyaya N.M."/>
            <person name="Sperschneider J."/>
            <person name="Matny O."/>
            <person name="Nguyen-Phuc H."/>
            <person name="Mago R."/>
            <person name="Raley C."/>
            <person name="Miller M.E."/>
            <person name="Silverstein K.A.T."/>
            <person name="Henningsen E."/>
            <person name="Hirsch C.D."/>
            <person name="Visser B."/>
            <person name="Pretorius Z.A."/>
            <person name="Steffenson B.J."/>
            <person name="Schwessinger B."/>
            <person name="Dodds P.N."/>
            <person name="Figueroa M."/>
        </authorList>
    </citation>
    <scope>NUCLEOTIDE SEQUENCE [LARGE SCALE GENOMIC DNA]</scope>
    <source>
        <strain evidence="4">21-0</strain>
        <strain evidence="5 7">Ug99</strain>
    </source>
</reference>
<dbReference type="Pfam" id="PF00188">
    <property type="entry name" value="CAP"/>
    <property type="match status" value="1"/>
</dbReference>
<evidence type="ECO:0000313" key="4">
    <source>
        <dbReference type="EMBL" id="KAA1082795.1"/>
    </source>
</evidence>
<dbReference type="Gene3D" id="3.40.33.10">
    <property type="entry name" value="CAP"/>
    <property type="match status" value="1"/>
</dbReference>
<dbReference type="InterPro" id="IPR035940">
    <property type="entry name" value="CAP_sf"/>
</dbReference>
<comment type="caution">
    <text evidence="4">The sequence shown here is derived from an EMBL/GenBank/DDBJ whole genome shotgun (WGS) entry which is preliminary data.</text>
</comment>
<evidence type="ECO:0000313" key="5">
    <source>
        <dbReference type="EMBL" id="KAA1087990.1"/>
    </source>
</evidence>
<dbReference type="AlphaFoldDB" id="A0A5B0N0M5"/>
<accession>A0A5B0N0M5</accession>
<dbReference type="SMART" id="SM00198">
    <property type="entry name" value="SCP"/>
    <property type="match status" value="1"/>
</dbReference>
<protein>
    <recommendedName>
        <fullName evidence="3">SCP domain-containing protein</fullName>
    </recommendedName>
</protein>
<dbReference type="OrthoDB" id="2505037at2759"/>
<dbReference type="Proteomes" id="UP000325313">
    <property type="component" value="Unassembled WGS sequence"/>
</dbReference>
<dbReference type="PANTHER" id="PTHR10334">
    <property type="entry name" value="CYSTEINE-RICH SECRETORY PROTEIN-RELATED"/>
    <property type="match status" value="1"/>
</dbReference>
<dbReference type="InterPro" id="IPR001283">
    <property type="entry name" value="CRISP-related"/>
</dbReference>
<keyword evidence="6" id="KW-1185">Reference proteome</keyword>
<evidence type="ECO:0000256" key="1">
    <source>
        <dbReference type="SAM" id="MobiDB-lite"/>
    </source>
</evidence>